<reference evidence="4" key="1">
    <citation type="submission" date="2022-05" db="EMBL/GenBank/DDBJ databases">
        <authorList>
            <person name="Okamura Y."/>
        </authorList>
    </citation>
    <scope>NUCLEOTIDE SEQUENCE</scope>
</reference>
<dbReference type="CDD" id="cd00037">
    <property type="entry name" value="CLECT"/>
    <property type="match status" value="1"/>
</dbReference>
<dbReference type="PROSITE" id="PS50041">
    <property type="entry name" value="C_TYPE_LECTIN_2"/>
    <property type="match status" value="1"/>
</dbReference>
<dbReference type="Proteomes" id="UP001152562">
    <property type="component" value="Unassembled WGS sequence"/>
</dbReference>
<accession>A0A9P0T371</accession>
<feature type="region of interest" description="Disordered" evidence="1">
    <location>
        <begin position="202"/>
        <end position="281"/>
    </location>
</feature>
<protein>
    <recommendedName>
        <fullName evidence="3">C-type lectin domain-containing protein</fullName>
    </recommendedName>
</protein>
<dbReference type="PANTHER" id="PTHR22803">
    <property type="entry name" value="MANNOSE, PHOSPHOLIPASE, LECTIN RECEPTOR RELATED"/>
    <property type="match status" value="1"/>
</dbReference>
<evidence type="ECO:0000313" key="5">
    <source>
        <dbReference type="Proteomes" id="UP001152562"/>
    </source>
</evidence>
<feature type="domain" description="C-type lectin" evidence="3">
    <location>
        <begin position="47"/>
        <end position="167"/>
    </location>
</feature>
<keyword evidence="5" id="KW-1185">Reference proteome</keyword>
<dbReference type="SMART" id="SM00034">
    <property type="entry name" value="CLECT"/>
    <property type="match status" value="1"/>
</dbReference>
<dbReference type="Gene3D" id="3.10.100.10">
    <property type="entry name" value="Mannose-Binding Protein A, subunit A"/>
    <property type="match status" value="1"/>
</dbReference>
<sequence length="383" mass="45259">MEALERRGKVLALTAIVFICFWSQCKGVEGKNTTRMSYVCPPMFIRLGHSCYFFSENKATWQNALFTCKDRGGNLSVPARWEDRNLRNYLNRPGIEKASRWIGGIYDYVSKAWKWGGELKEMHYQSFSKMKKMTPEELQFHCIAMTPELIYRWAARSCYEPRQFICQTKLRKVPKSKLKELRRRYQRMGKINEITAPSVSREVEDPRINDVTSNPVRNPKSYDLKPSPLRKLPKRRQHQLRNNMKPYDLRPNEVRKRSRPNAQRRLTRPFPGYQWNRRDPEGSYRRNADILLSGRTGLSPQQIKIHLSRLEHLRDRQLARQKRLRENDDWLVNDPPAIVHTHARTYTVDNNISALHPKTIVEEFDMLPPPPPAVIPRPVRNIW</sequence>
<gene>
    <name evidence="4" type="ORF">PIBRA_LOCUS2125</name>
</gene>
<evidence type="ECO:0000256" key="2">
    <source>
        <dbReference type="SAM" id="SignalP"/>
    </source>
</evidence>
<evidence type="ECO:0000313" key="4">
    <source>
        <dbReference type="EMBL" id="CAH3987612.1"/>
    </source>
</evidence>
<name>A0A9P0T371_PIEBR</name>
<proteinExistence type="predicted"/>
<dbReference type="InterPro" id="IPR016186">
    <property type="entry name" value="C-type_lectin-like/link_sf"/>
</dbReference>
<evidence type="ECO:0000256" key="1">
    <source>
        <dbReference type="SAM" id="MobiDB-lite"/>
    </source>
</evidence>
<dbReference type="InterPro" id="IPR016187">
    <property type="entry name" value="CTDL_fold"/>
</dbReference>
<keyword evidence="2" id="KW-0732">Signal</keyword>
<comment type="caution">
    <text evidence="4">The sequence shown here is derived from an EMBL/GenBank/DDBJ whole genome shotgun (WGS) entry which is preliminary data.</text>
</comment>
<dbReference type="SUPFAM" id="SSF56436">
    <property type="entry name" value="C-type lectin-like"/>
    <property type="match status" value="1"/>
</dbReference>
<evidence type="ECO:0000259" key="3">
    <source>
        <dbReference type="PROSITE" id="PS50041"/>
    </source>
</evidence>
<dbReference type="AlphaFoldDB" id="A0A9P0T371"/>
<organism evidence="4 5">
    <name type="scientific">Pieris brassicae</name>
    <name type="common">White butterfly</name>
    <name type="synonym">Large white butterfly</name>
    <dbReference type="NCBI Taxonomy" id="7116"/>
    <lineage>
        <taxon>Eukaryota</taxon>
        <taxon>Metazoa</taxon>
        <taxon>Ecdysozoa</taxon>
        <taxon>Arthropoda</taxon>
        <taxon>Hexapoda</taxon>
        <taxon>Insecta</taxon>
        <taxon>Pterygota</taxon>
        <taxon>Neoptera</taxon>
        <taxon>Endopterygota</taxon>
        <taxon>Lepidoptera</taxon>
        <taxon>Glossata</taxon>
        <taxon>Ditrysia</taxon>
        <taxon>Papilionoidea</taxon>
        <taxon>Pieridae</taxon>
        <taxon>Pierinae</taxon>
        <taxon>Pieris</taxon>
    </lineage>
</organism>
<dbReference type="Pfam" id="PF00059">
    <property type="entry name" value="Lectin_C"/>
    <property type="match status" value="1"/>
</dbReference>
<dbReference type="InterPro" id="IPR050111">
    <property type="entry name" value="C-type_lectin/snaclec_domain"/>
</dbReference>
<dbReference type="InterPro" id="IPR001304">
    <property type="entry name" value="C-type_lectin-like"/>
</dbReference>
<feature type="chain" id="PRO_5040398033" description="C-type lectin domain-containing protein" evidence="2">
    <location>
        <begin position="28"/>
        <end position="383"/>
    </location>
</feature>
<dbReference type="EMBL" id="CALOZG010000002">
    <property type="protein sequence ID" value="CAH3987612.1"/>
    <property type="molecule type" value="Genomic_DNA"/>
</dbReference>
<feature type="signal peptide" evidence="2">
    <location>
        <begin position="1"/>
        <end position="27"/>
    </location>
</feature>